<evidence type="ECO:0000256" key="2">
    <source>
        <dbReference type="SAM" id="MobiDB-lite"/>
    </source>
</evidence>
<feature type="region of interest" description="Disordered" evidence="2">
    <location>
        <begin position="495"/>
        <end position="521"/>
    </location>
</feature>
<dbReference type="Proteomes" id="UP000198688">
    <property type="component" value="Chromosome I"/>
</dbReference>
<dbReference type="Gene3D" id="2.180.10.10">
    <property type="entry name" value="RHS repeat-associated core"/>
    <property type="match status" value="1"/>
</dbReference>
<reference evidence="4 5" key="1">
    <citation type="submission" date="2016-10" db="EMBL/GenBank/DDBJ databases">
        <authorList>
            <person name="de Groot N.N."/>
        </authorList>
    </citation>
    <scope>NUCLEOTIDE SEQUENCE [LARGE SCALE GENOMIC DNA]</scope>
    <source>
        <strain evidence="4 5">DSM 43941</strain>
    </source>
</reference>
<protein>
    <submittedName>
        <fullName evidence="4">RHS repeat-associated core domain-containing protein</fullName>
    </submittedName>
</protein>
<evidence type="ECO:0000313" key="5">
    <source>
        <dbReference type="Proteomes" id="UP000198688"/>
    </source>
</evidence>
<dbReference type="STRING" id="113562.SAMN04489716_4164"/>
<dbReference type="InterPro" id="IPR050708">
    <property type="entry name" value="T6SS_VgrG/RHS"/>
</dbReference>
<feature type="compositionally biased region" description="Polar residues" evidence="2">
    <location>
        <begin position="254"/>
        <end position="268"/>
    </location>
</feature>
<feature type="compositionally biased region" description="Gly residues" evidence="2">
    <location>
        <begin position="511"/>
        <end position="520"/>
    </location>
</feature>
<keyword evidence="5" id="KW-1185">Reference proteome</keyword>
<keyword evidence="1" id="KW-0677">Repeat</keyword>
<evidence type="ECO:0000259" key="3">
    <source>
        <dbReference type="Pfam" id="PF25023"/>
    </source>
</evidence>
<dbReference type="PANTHER" id="PTHR32305">
    <property type="match status" value="1"/>
</dbReference>
<dbReference type="Pfam" id="PF15656">
    <property type="entry name" value="Tox-HDC"/>
    <property type="match status" value="1"/>
</dbReference>
<dbReference type="InterPro" id="IPR056823">
    <property type="entry name" value="TEN-like_YD-shell"/>
</dbReference>
<dbReference type="Pfam" id="PF25023">
    <property type="entry name" value="TEN_YD-shell"/>
    <property type="match status" value="1"/>
</dbReference>
<dbReference type="EMBL" id="LT629758">
    <property type="protein sequence ID" value="SDT50554.1"/>
    <property type="molecule type" value="Genomic_DNA"/>
</dbReference>
<dbReference type="InterPro" id="IPR006530">
    <property type="entry name" value="YD"/>
</dbReference>
<feature type="domain" description="Teneurin-like YD-shell" evidence="3">
    <location>
        <begin position="271"/>
        <end position="471"/>
    </location>
</feature>
<gene>
    <name evidence="4" type="ORF">SAMN04489716_4164</name>
</gene>
<accession>A0A1H2AXC2</accession>
<dbReference type="InterPro" id="IPR022385">
    <property type="entry name" value="Rhs_assc_core"/>
</dbReference>
<dbReference type="InterPro" id="IPR028897">
    <property type="entry name" value="Tox-HDC_dom"/>
</dbReference>
<dbReference type="NCBIfam" id="TIGR03696">
    <property type="entry name" value="Rhs_assc_core"/>
    <property type="match status" value="1"/>
</dbReference>
<feature type="compositionally biased region" description="Low complexity" evidence="2">
    <location>
        <begin position="238"/>
        <end position="249"/>
    </location>
</feature>
<sequence>MGDHETLKSSTRFVGSAAYQFKINDYNDAYQPGNTEVAIPTTETGLSGNYQYNTTYNVDGSIRSTSLPAANAGLPAERLTYDYNSLGQPITVDSLYGSTNQAYVTGTDYNALGQLDQVKLYTGTGAGGRVYTKYTRELETGRLTGIRTDRDSVAPYILTDTTYRYDDAGNITRIADAAPDPADDVQCFGYDNLARLARACTPASGDCAAAPSASVLGGPAPYWHSWIVDPIGNRTSETVHTTDGETTTDYQYPASGSTSVRPHAVTGTTGARTGSYTYDATGNTLTRPTATAGTQILTWDAEGHVDTVTDTTGTTTYLYDPSGNRLVQRDPTGTTLYLPGQEIRYTKSTAKTEGTRYYSHAGATIGSRTAAALTWLSPDHQGTASVAVNATTQQATTRRQTPYGTPRGGTAGAWPNNRGYVGGVIDDTGLIHLGAREYDLVNGRFISVDSVQDLASPQQWNGYSYANNSPITLSDPSGLDPCIGGGGGCHYDGTDPGGNGHNGEETDEGEYVGGEDGGGTTTEEVAQKTYGVDLKSVNQTNLSTVYHITWCTKNPAACAGLQNKRGAEALEMIKETSGYSDFEDCATGGGAEPCAWAASNFIPFGFGKALKALKAARVADAAADAARTVEAAAEAKRASRAAAAPKFTAHTNAAGGEVYLTDQLVDQSDFRKLVHDARRDGDEVHILSGSHGTPEGKLVYERDFYEKDVEAFGYFQNVHVYDVATMSDAEITKVLRSPGTIVGGICFSSRCLAGLN</sequence>
<proteinExistence type="predicted"/>
<evidence type="ECO:0000313" key="4">
    <source>
        <dbReference type="EMBL" id="SDT50554.1"/>
    </source>
</evidence>
<feature type="region of interest" description="Disordered" evidence="2">
    <location>
        <begin position="238"/>
        <end position="268"/>
    </location>
</feature>
<feature type="region of interest" description="Disordered" evidence="2">
    <location>
        <begin position="393"/>
        <end position="414"/>
    </location>
</feature>
<evidence type="ECO:0000256" key="1">
    <source>
        <dbReference type="ARBA" id="ARBA00022737"/>
    </source>
</evidence>
<name>A0A1H2AXC2_9ACTN</name>
<organism evidence="4 5">
    <name type="scientific">Actinoplanes derwentensis</name>
    <dbReference type="NCBI Taxonomy" id="113562"/>
    <lineage>
        <taxon>Bacteria</taxon>
        <taxon>Bacillati</taxon>
        <taxon>Actinomycetota</taxon>
        <taxon>Actinomycetes</taxon>
        <taxon>Micromonosporales</taxon>
        <taxon>Micromonosporaceae</taxon>
        <taxon>Actinoplanes</taxon>
    </lineage>
</organism>
<dbReference type="PANTHER" id="PTHR32305:SF17">
    <property type="entry name" value="TRNA NUCLEASE WAPA"/>
    <property type="match status" value="1"/>
</dbReference>
<dbReference type="NCBIfam" id="TIGR01643">
    <property type="entry name" value="YD_repeat_2x"/>
    <property type="match status" value="1"/>
</dbReference>
<dbReference type="AlphaFoldDB" id="A0A1H2AXC2"/>